<evidence type="ECO:0000256" key="3">
    <source>
        <dbReference type="ARBA" id="ARBA00025649"/>
    </source>
</evidence>
<evidence type="ECO:0000256" key="2">
    <source>
        <dbReference type="ARBA" id="ARBA00011355"/>
    </source>
</evidence>
<dbReference type="Gene3D" id="3.40.50.620">
    <property type="entry name" value="HUPs"/>
    <property type="match status" value="1"/>
</dbReference>
<gene>
    <name evidence="5" type="ORF">ACFQWG_02515</name>
</gene>
<organism evidence="5 6">
    <name type="scientific">Schaalia naturae</name>
    <dbReference type="NCBI Taxonomy" id="635203"/>
    <lineage>
        <taxon>Bacteria</taxon>
        <taxon>Bacillati</taxon>
        <taxon>Actinomycetota</taxon>
        <taxon>Actinomycetes</taxon>
        <taxon>Actinomycetales</taxon>
        <taxon>Actinomycetaceae</taxon>
        <taxon>Schaalia</taxon>
    </lineage>
</organism>
<comment type="cofactor">
    <cofactor evidence="1">
        <name>FAD</name>
        <dbReference type="ChEBI" id="CHEBI:57692"/>
    </cofactor>
</comment>
<dbReference type="EMBL" id="JBHTEF010000001">
    <property type="protein sequence ID" value="MFC7580096.1"/>
    <property type="molecule type" value="Genomic_DNA"/>
</dbReference>
<evidence type="ECO:0000256" key="1">
    <source>
        <dbReference type="ARBA" id="ARBA00001974"/>
    </source>
</evidence>
<dbReference type="SMART" id="SM00893">
    <property type="entry name" value="ETF"/>
    <property type="match status" value="1"/>
</dbReference>
<dbReference type="PANTHER" id="PTHR21294">
    <property type="entry name" value="ELECTRON TRANSFER FLAVOPROTEIN BETA-SUBUNIT"/>
    <property type="match status" value="1"/>
</dbReference>
<reference evidence="6" key="1">
    <citation type="journal article" date="2019" name="Int. J. Syst. Evol. Microbiol.">
        <title>The Global Catalogue of Microorganisms (GCM) 10K type strain sequencing project: providing services to taxonomists for standard genome sequencing and annotation.</title>
        <authorList>
            <consortium name="The Broad Institute Genomics Platform"/>
            <consortium name="The Broad Institute Genome Sequencing Center for Infectious Disease"/>
            <person name="Wu L."/>
            <person name="Ma J."/>
        </authorList>
    </citation>
    <scope>NUCLEOTIDE SEQUENCE [LARGE SCALE GENOMIC DNA]</scope>
    <source>
        <strain evidence="6">CCUG 56698</strain>
    </source>
</reference>
<dbReference type="SUPFAM" id="SSF52402">
    <property type="entry name" value="Adenine nucleotide alpha hydrolases-like"/>
    <property type="match status" value="1"/>
</dbReference>
<dbReference type="RefSeq" id="WP_380971798.1">
    <property type="nucleotide sequence ID" value="NZ_JBHTEF010000001.1"/>
</dbReference>
<feature type="domain" description="Electron transfer flavoprotein alpha/beta-subunit N-terminal" evidence="4">
    <location>
        <begin position="21"/>
        <end position="213"/>
    </location>
</feature>
<dbReference type="Proteomes" id="UP001596527">
    <property type="component" value="Unassembled WGS sequence"/>
</dbReference>
<evidence type="ECO:0000259" key="4">
    <source>
        <dbReference type="SMART" id="SM00893"/>
    </source>
</evidence>
<comment type="subunit">
    <text evidence="2">Heterodimer of an alpha and a beta subunit.</text>
</comment>
<dbReference type="InterPro" id="IPR014730">
    <property type="entry name" value="ETF_a/b_N"/>
</dbReference>
<evidence type="ECO:0000313" key="6">
    <source>
        <dbReference type="Proteomes" id="UP001596527"/>
    </source>
</evidence>
<dbReference type="InterPro" id="IPR014729">
    <property type="entry name" value="Rossmann-like_a/b/a_fold"/>
</dbReference>
<name>A0ABW2SJ01_9ACTO</name>
<sequence>MSVVVLYKYAANPQDATVAPDGAVDWSRAKSSVSDYDSVAIALGRQVTDAAGVELVGASVGAAEVGSSMAKKTALSKGLDRGLAVADDATREWPSTRVASALAGLVRSVEGADLVVTGDSSIDGGARMMSALVAGFLGWPCFQEASFVARSGDGWAVTQVIAGGTRTIQVAGPVVVAASSDAVAAKVPSMKEILAAGKKPFEVVDASTLDLAEADIEVTGRSKPAARARKNTVFSGESAAADLVSALRGDGVL</sequence>
<dbReference type="InterPro" id="IPR012255">
    <property type="entry name" value="ETF_b"/>
</dbReference>
<protein>
    <submittedName>
        <fullName evidence="5">Electron transfer flavoprotein subunit beta/FixA family protein</fullName>
    </submittedName>
</protein>
<comment type="caution">
    <text evidence="5">The sequence shown here is derived from an EMBL/GenBank/DDBJ whole genome shotgun (WGS) entry which is preliminary data.</text>
</comment>
<comment type="function">
    <text evidence="3">The electron transfer flavoprotein serves as a specific electron acceptor for other dehydrogenases. It transfers the electrons to the main respiratory chain via ETF-ubiquinone oxidoreductase (ETF dehydrogenase).</text>
</comment>
<accession>A0ABW2SJ01</accession>
<evidence type="ECO:0000313" key="5">
    <source>
        <dbReference type="EMBL" id="MFC7580096.1"/>
    </source>
</evidence>
<keyword evidence="6" id="KW-1185">Reference proteome</keyword>
<proteinExistence type="predicted"/>
<dbReference type="Pfam" id="PF01012">
    <property type="entry name" value="ETF"/>
    <property type="match status" value="1"/>
</dbReference>